<gene>
    <name evidence="1" type="ORF">HD842_000068</name>
</gene>
<proteinExistence type="predicted"/>
<dbReference type="EMBL" id="JACHBX010000001">
    <property type="protein sequence ID" value="MBB6131957.1"/>
    <property type="molecule type" value="Genomic_DNA"/>
</dbReference>
<organism evidence="1 2">
    <name type="scientific">Massilia aurea</name>
    <dbReference type="NCBI Taxonomy" id="373040"/>
    <lineage>
        <taxon>Bacteria</taxon>
        <taxon>Pseudomonadati</taxon>
        <taxon>Pseudomonadota</taxon>
        <taxon>Betaproteobacteria</taxon>
        <taxon>Burkholderiales</taxon>
        <taxon>Oxalobacteraceae</taxon>
        <taxon>Telluria group</taxon>
        <taxon>Massilia</taxon>
    </lineage>
</organism>
<dbReference type="RefSeq" id="WP_183549442.1">
    <property type="nucleotide sequence ID" value="NZ_JACHBX010000001.1"/>
</dbReference>
<sequence length="120" mass="12747">MLDSLSCSVVFGFSSSEIKKPPLLAVCLDAAGTLLRVPAAVPPPEAGMAKVKKAGKESVAHDVVRVWSIDYSNNPQNLASPLSVDDGLYRQLVTRYHSSAVSTQLQAVPPTVTPSMRRVG</sequence>
<evidence type="ECO:0000313" key="1">
    <source>
        <dbReference type="EMBL" id="MBB6131957.1"/>
    </source>
</evidence>
<dbReference type="AlphaFoldDB" id="A0A7W9WXH2"/>
<protein>
    <submittedName>
        <fullName evidence="1">Uncharacterized protein</fullName>
    </submittedName>
</protein>
<reference evidence="1 2" key="1">
    <citation type="submission" date="2020-08" db="EMBL/GenBank/DDBJ databases">
        <title>The Agave Microbiome: Exploring the role of microbial communities in plant adaptations to desert environments.</title>
        <authorList>
            <person name="Partida-Martinez L.P."/>
        </authorList>
    </citation>
    <scope>NUCLEOTIDE SEQUENCE [LARGE SCALE GENOMIC DNA]</scope>
    <source>
        <strain evidence="1 2">AT3.2</strain>
    </source>
</reference>
<name>A0A7W9WXH2_9BURK</name>
<dbReference type="Proteomes" id="UP000540787">
    <property type="component" value="Unassembled WGS sequence"/>
</dbReference>
<accession>A0A7W9WXH2</accession>
<keyword evidence="2" id="KW-1185">Reference proteome</keyword>
<comment type="caution">
    <text evidence="1">The sequence shown here is derived from an EMBL/GenBank/DDBJ whole genome shotgun (WGS) entry which is preliminary data.</text>
</comment>
<evidence type="ECO:0000313" key="2">
    <source>
        <dbReference type="Proteomes" id="UP000540787"/>
    </source>
</evidence>